<keyword evidence="1" id="KW-0472">Membrane</keyword>
<feature type="transmembrane region" description="Helical" evidence="1">
    <location>
        <begin position="43"/>
        <end position="60"/>
    </location>
</feature>
<keyword evidence="2" id="KW-0150">Chloroplast</keyword>
<protein>
    <submittedName>
        <fullName evidence="2">Uncharacterized protein</fullName>
    </submittedName>
</protein>
<organism evidence="2">
    <name type="scientific">Spyridia filamentosa</name>
    <name type="common">Red alga</name>
    <name type="synonym">Fucus filamentosus</name>
    <dbReference type="NCBI Taxonomy" id="196632"/>
    <lineage>
        <taxon>Eukaryota</taxon>
        <taxon>Rhodophyta</taxon>
        <taxon>Florideophyceae</taxon>
        <taxon>Rhodymeniophycidae</taxon>
        <taxon>Ceramiales</taxon>
        <taxon>Spyridiaceae</taxon>
        <taxon>Spyridia</taxon>
    </lineage>
</organism>
<keyword evidence="1" id="KW-0812">Transmembrane</keyword>
<accession>A0A1Z1MKD8</accession>
<feature type="transmembrane region" description="Helical" evidence="1">
    <location>
        <begin position="12"/>
        <end position="31"/>
    </location>
</feature>
<sequence length="61" mass="7322">MLYKFILLTYVNYNISFSLLSLFIIVCNLFFSDILFICLLPKLFESISLLFLIPVFIWEIY</sequence>
<evidence type="ECO:0000256" key="1">
    <source>
        <dbReference type="SAM" id="Phobius"/>
    </source>
</evidence>
<proteinExistence type="predicted"/>
<geneLocation type="chloroplast" evidence="2"/>
<dbReference type="RefSeq" id="YP_009397038.1">
    <property type="nucleotide sequence ID" value="NC_035285.1"/>
</dbReference>
<evidence type="ECO:0000313" key="2">
    <source>
        <dbReference type="EMBL" id="ARW66224.1"/>
    </source>
</evidence>
<dbReference type="GeneID" id="33359332"/>
<keyword evidence="1" id="KW-1133">Transmembrane helix</keyword>
<name>A0A1Z1MKD8_SPYFI</name>
<dbReference type="AlphaFoldDB" id="A0A1Z1MKD8"/>
<reference evidence="2" key="1">
    <citation type="journal article" date="2017" name="J. Phycol.">
        <title>Analysis of chloroplast genomes and a supermatrix inform reclassification of the Rhodomelaceae (Rhodophyta).</title>
        <authorList>
            <person name="Diaz-Tapia P."/>
            <person name="Maggs C.A."/>
            <person name="West J.A."/>
            <person name="Verbruggen H."/>
        </authorList>
    </citation>
    <scope>NUCLEOTIDE SEQUENCE</scope>
    <source>
        <strain evidence="2">PD1020</strain>
    </source>
</reference>
<gene>
    <name evidence="2" type="primary">orf61</name>
</gene>
<keyword evidence="2" id="KW-0934">Plastid</keyword>
<dbReference type="EMBL" id="MF101441">
    <property type="protein sequence ID" value="ARW66224.1"/>
    <property type="molecule type" value="Genomic_DNA"/>
</dbReference>